<evidence type="ECO:0000313" key="3">
    <source>
        <dbReference type="Proteomes" id="UP000036987"/>
    </source>
</evidence>
<reference evidence="3" key="1">
    <citation type="journal article" date="2016" name="Nature">
        <title>The genome of the seagrass Zostera marina reveals angiosperm adaptation to the sea.</title>
        <authorList>
            <person name="Olsen J.L."/>
            <person name="Rouze P."/>
            <person name="Verhelst B."/>
            <person name="Lin Y.-C."/>
            <person name="Bayer T."/>
            <person name="Collen J."/>
            <person name="Dattolo E."/>
            <person name="De Paoli E."/>
            <person name="Dittami S."/>
            <person name="Maumus F."/>
            <person name="Michel G."/>
            <person name="Kersting A."/>
            <person name="Lauritano C."/>
            <person name="Lohaus R."/>
            <person name="Toepel M."/>
            <person name="Tonon T."/>
            <person name="Vanneste K."/>
            <person name="Amirebrahimi M."/>
            <person name="Brakel J."/>
            <person name="Bostroem C."/>
            <person name="Chovatia M."/>
            <person name="Grimwood J."/>
            <person name="Jenkins J.W."/>
            <person name="Jueterbock A."/>
            <person name="Mraz A."/>
            <person name="Stam W.T."/>
            <person name="Tice H."/>
            <person name="Bornberg-Bauer E."/>
            <person name="Green P.J."/>
            <person name="Pearson G.A."/>
            <person name="Procaccini G."/>
            <person name="Duarte C.M."/>
            <person name="Schmutz J."/>
            <person name="Reusch T.B.H."/>
            <person name="Van de Peer Y."/>
        </authorList>
    </citation>
    <scope>NUCLEOTIDE SEQUENCE [LARGE SCALE GENOMIC DNA]</scope>
    <source>
        <strain evidence="3">cv. Finnish</strain>
    </source>
</reference>
<feature type="domain" description="BRCT" evidence="1">
    <location>
        <begin position="861"/>
        <end position="965"/>
    </location>
</feature>
<dbReference type="OrthoDB" id="646980at2759"/>
<dbReference type="SMART" id="SM00292">
    <property type="entry name" value="BRCT"/>
    <property type="match status" value="1"/>
</dbReference>
<dbReference type="PROSITE" id="PS50172">
    <property type="entry name" value="BRCT"/>
    <property type="match status" value="1"/>
</dbReference>
<accession>A0A0K9PNF1</accession>
<dbReference type="InterPro" id="IPR001357">
    <property type="entry name" value="BRCT_dom"/>
</dbReference>
<proteinExistence type="predicted"/>
<dbReference type="PANTHER" id="PTHR15321:SF3">
    <property type="entry name" value="TP53-BINDING PROTEIN 1"/>
    <property type="match status" value="1"/>
</dbReference>
<dbReference type="Proteomes" id="UP000036987">
    <property type="component" value="Unassembled WGS sequence"/>
</dbReference>
<dbReference type="GO" id="GO:0000077">
    <property type="term" value="P:DNA damage checkpoint signaling"/>
    <property type="evidence" value="ECO:0000318"/>
    <property type="project" value="GO_Central"/>
</dbReference>
<evidence type="ECO:0000313" key="2">
    <source>
        <dbReference type="EMBL" id="KMZ69747.1"/>
    </source>
</evidence>
<dbReference type="InterPro" id="IPR047252">
    <property type="entry name" value="TP53BP1-like"/>
</dbReference>
<dbReference type="GO" id="GO:0005634">
    <property type="term" value="C:nucleus"/>
    <property type="evidence" value="ECO:0000318"/>
    <property type="project" value="GO_Central"/>
</dbReference>
<dbReference type="STRING" id="29655.A0A0K9PNF1"/>
<dbReference type="GO" id="GO:0045944">
    <property type="term" value="P:positive regulation of transcription by RNA polymerase II"/>
    <property type="evidence" value="ECO:0000318"/>
    <property type="project" value="GO_Central"/>
</dbReference>
<gene>
    <name evidence="2" type="ORF">ZOSMA_208G00400</name>
</gene>
<dbReference type="AlphaFoldDB" id="A0A0K9PNF1"/>
<sequence>MTTGCDYHSPQFSEDVHWLPPWLQPHHLPFPEDDHPTGSSEIPPLQIPSKSNALDSEFIAGQDTGLLISREPRCSDFHLFLSGEDVSPLDSTPCFGTASHFDLRLSSKGVSQLSSDHLQSRDLVRIFKTHNCSHDEYFSEGLVVQNKSDIQNKINNTTQKESMSSTRHSFTNFESNKRNIEKLERERWQSNLLSRRSISKSTSRSSMFSKKCKRVKSGDPIEAVELSIAASEAVVISELLSTSMELLSAEAILEISLRVKHARNNFHSNTLDTSAQSTYEIDESDQLSDLDDSVMVGAFEDAGICFTEVISDPDGKNDWSCEVTSIVNTHISESQLERVSQQNPELEPQNIDVHEFYKDTSVTNTQFSKNHMAISTEVQNLKSNGFISSWKDMEIDAISFQKEESTNICVDSTTLHRNCSLHVDTLTSHQDNTVELSLIQNSSGDEKNPKVTSHEVEVRRKIVPNFFNAETSSISESLVKCEITSVHRPLEWMDVVVSSRTSLEDIHRSVFEENKCNNDEEVILSQEELAGSSDFPFMDPLCSVVPCSVSSDNSFTNLVSNQKYEEATGKWLDPSLEYGNNLESRSNVKEHDSSTFIHMSKNTIFDKGDIAEVYRKHLPSLKSHSMVMPINDVVLTSNIVFDDKKSTYMTYSCKEDTLRFHLENKINSQQIKELISVNHDLCASNEKSDRYSLCGDQSLELANPDKTRVFVGGTQIKDQNYERSTPFVANENQDFDWACAVISDSEKEDENRIKSPKLFNKIKNNVAKSLQRNQIISESSSMLPSALCPYSQEQKGSFCKKVHFLEAEPIVFPKNQEIPIYKYGSRLQSRRNKRAKRHKPAISRNDKEKFNCMGKLHMQSKKRLMFCGLQFLLTGFSRNKEIELETLIRIHGGIVFPNIPNIFHSRGKFGLRYVDHHRPIVLSLKKVQTTKFLYGCAIDTWVLDAKWLEDCIQAGSVLPPKKYMILPYQTIALKNLIDVQATRCSEKLIFGKLGIMLYGKTSFCTKYSNIIKHGGGRVFKTLQWLVKSVKNGNISIGAIVVEDDVNISRHLKHCAFEHSLQTMPATWIVKSLFSGKLLPLKKDQSVPFHKFKKPSNSQHPEMII</sequence>
<protein>
    <recommendedName>
        <fullName evidence="1">BRCT domain-containing protein</fullName>
    </recommendedName>
</protein>
<evidence type="ECO:0000259" key="1">
    <source>
        <dbReference type="PROSITE" id="PS50172"/>
    </source>
</evidence>
<dbReference type="OMA" id="NNRAFTE"/>
<dbReference type="Gene3D" id="3.40.50.10190">
    <property type="entry name" value="BRCT domain"/>
    <property type="match status" value="2"/>
</dbReference>
<dbReference type="PANTHER" id="PTHR15321">
    <property type="entry name" value="TUMOR SUPPRESSOR P53-BINDING PROTEIN 1"/>
    <property type="match status" value="1"/>
</dbReference>
<comment type="caution">
    <text evidence="2">The sequence shown here is derived from an EMBL/GenBank/DDBJ whole genome shotgun (WGS) entry which is preliminary data.</text>
</comment>
<dbReference type="SUPFAM" id="SSF52113">
    <property type="entry name" value="BRCT domain"/>
    <property type="match status" value="1"/>
</dbReference>
<name>A0A0K9PNF1_ZOSMR</name>
<dbReference type="EMBL" id="LFYR01000753">
    <property type="protein sequence ID" value="KMZ69747.1"/>
    <property type="molecule type" value="Genomic_DNA"/>
</dbReference>
<keyword evidence="3" id="KW-1185">Reference proteome</keyword>
<dbReference type="Pfam" id="PF18428">
    <property type="entry name" value="BRCT_3"/>
    <property type="match status" value="1"/>
</dbReference>
<dbReference type="GO" id="GO:0042393">
    <property type="term" value="F:histone binding"/>
    <property type="evidence" value="ECO:0000318"/>
    <property type="project" value="GO_Central"/>
</dbReference>
<dbReference type="InterPro" id="IPR036420">
    <property type="entry name" value="BRCT_dom_sf"/>
</dbReference>
<organism evidence="2 3">
    <name type="scientific">Zostera marina</name>
    <name type="common">Eelgrass</name>
    <dbReference type="NCBI Taxonomy" id="29655"/>
    <lineage>
        <taxon>Eukaryota</taxon>
        <taxon>Viridiplantae</taxon>
        <taxon>Streptophyta</taxon>
        <taxon>Embryophyta</taxon>
        <taxon>Tracheophyta</taxon>
        <taxon>Spermatophyta</taxon>
        <taxon>Magnoliopsida</taxon>
        <taxon>Liliopsida</taxon>
        <taxon>Zosteraceae</taxon>
        <taxon>Zostera</taxon>
    </lineage>
</organism>